<feature type="region of interest" description="Disordered" evidence="1">
    <location>
        <begin position="107"/>
        <end position="210"/>
    </location>
</feature>
<accession>A0AAV1DE97</accession>
<proteinExistence type="predicted"/>
<dbReference type="EMBL" id="OX459122">
    <property type="protein sequence ID" value="CAI9105983.1"/>
    <property type="molecule type" value="Genomic_DNA"/>
</dbReference>
<organism evidence="2 3">
    <name type="scientific">Oldenlandia corymbosa var. corymbosa</name>
    <dbReference type="NCBI Taxonomy" id="529605"/>
    <lineage>
        <taxon>Eukaryota</taxon>
        <taxon>Viridiplantae</taxon>
        <taxon>Streptophyta</taxon>
        <taxon>Embryophyta</taxon>
        <taxon>Tracheophyta</taxon>
        <taxon>Spermatophyta</taxon>
        <taxon>Magnoliopsida</taxon>
        <taxon>eudicotyledons</taxon>
        <taxon>Gunneridae</taxon>
        <taxon>Pentapetalae</taxon>
        <taxon>asterids</taxon>
        <taxon>lamiids</taxon>
        <taxon>Gentianales</taxon>
        <taxon>Rubiaceae</taxon>
        <taxon>Rubioideae</taxon>
        <taxon>Spermacoceae</taxon>
        <taxon>Hedyotis-Oldenlandia complex</taxon>
        <taxon>Oldenlandia</taxon>
    </lineage>
</organism>
<evidence type="ECO:0000313" key="3">
    <source>
        <dbReference type="Proteomes" id="UP001161247"/>
    </source>
</evidence>
<keyword evidence="3" id="KW-1185">Reference proteome</keyword>
<dbReference type="Proteomes" id="UP001161247">
    <property type="component" value="Chromosome 5"/>
</dbReference>
<evidence type="ECO:0000313" key="2">
    <source>
        <dbReference type="EMBL" id="CAI9105983.1"/>
    </source>
</evidence>
<sequence>MKPVTIGGNPSLSNAAIDAAKKKTIDDAKNPVTSTVPVAESRLQEVPAGEASLSLDVEAAALVAVAEPQLQDVLAGEESIVVVDASDDTLPRLQEKDAAFFLVPLNQPSDDQRSMDVAAATESSPHLQNIDDCPLVSKDAASNGGKNSSSERRESTVETSRPLAVQRNPMPPTQPSPKTCNVVAAVEKQQPPNLIDTARNGGASSPERSR</sequence>
<reference evidence="2" key="1">
    <citation type="submission" date="2023-03" db="EMBL/GenBank/DDBJ databases">
        <authorList>
            <person name="Julca I."/>
        </authorList>
    </citation>
    <scope>NUCLEOTIDE SEQUENCE</scope>
</reference>
<protein>
    <submittedName>
        <fullName evidence="2">OLC1v1005031C1</fullName>
    </submittedName>
</protein>
<evidence type="ECO:0000256" key="1">
    <source>
        <dbReference type="SAM" id="MobiDB-lite"/>
    </source>
</evidence>
<gene>
    <name evidence="2" type="ORF">OLC1_LOCUS14572</name>
</gene>
<name>A0AAV1DE97_OLDCO</name>
<dbReference type="AlphaFoldDB" id="A0AAV1DE97"/>